<protein>
    <submittedName>
        <fullName evidence="2">Uncharacterized protein</fullName>
    </submittedName>
</protein>
<feature type="transmembrane region" description="Helical" evidence="1">
    <location>
        <begin position="36"/>
        <end position="55"/>
    </location>
</feature>
<gene>
    <name evidence="2" type="ORF">LrDSM24759_03780</name>
</gene>
<evidence type="ECO:0000313" key="3">
    <source>
        <dbReference type="Proteomes" id="UP000257317"/>
    </source>
</evidence>
<feature type="transmembrane region" description="Helical" evidence="1">
    <location>
        <begin position="146"/>
        <end position="166"/>
    </location>
</feature>
<reference evidence="3" key="1">
    <citation type="submission" date="2018-03" db="EMBL/GenBank/DDBJ databases">
        <title>New taxa in the Lactobacillus gasseri group.</title>
        <authorList>
            <person name="Tanizawa Y."/>
            <person name="Tohno M."/>
            <person name="Endo A."/>
            <person name="Arita M."/>
        </authorList>
    </citation>
    <scope>NUCLEOTIDE SEQUENCE [LARGE SCALE GENOMIC DNA]</scope>
    <source>
        <strain evidence="3">DSM 24759</strain>
    </source>
</reference>
<dbReference type="Proteomes" id="UP000257317">
    <property type="component" value="Unassembled WGS sequence"/>
</dbReference>
<dbReference type="RefSeq" id="WP_117117811.1">
    <property type="nucleotide sequence ID" value="NZ_BFBY01000002.1"/>
</dbReference>
<accession>A0A2Z6T675</accession>
<evidence type="ECO:0000256" key="1">
    <source>
        <dbReference type="SAM" id="Phobius"/>
    </source>
</evidence>
<evidence type="ECO:0000313" key="2">
    <source>
        <dbReference type="EMBL" id="GBG04464.1"/>
    </source>
</evidence>
<comment type="caution">
    <text evidence="2">The sequence shown here is derived from an EMBL/GenBank/DDBJ whole genome shotgun (WGS) entry which is preliminary data.</text>
</comment>
<feature type="transmembrane region" description="Helical" evidence="1">
    <location>
        <begin position="119"/>
        <end position="139"/>
    </location>
</feature>
<keyword evidence="1" id="KW-0812">Transmembrane</keyword>
<feature type="transmembrane region" description="Helical" evidence="1">
    <location>
        <begin position="67"/>
        <end position="88"/>
    </location>
</feature>
<proteinExistence type="predicted"/>
<name>A0A2Z6T675_9LACO</name>
<sequence length="187" mass="20831">MLGVLFIIISLALVISYNKVLIRRWLQEKANLGENILNLLVNFAIAGIGVFLIIVRSNDISQHQVALSGGLSGIVASISFLVSSIQFYRGLRREILQKPTEFSWDGHIDPTLSNLNGIFMAYFILGVQALNLGLILIVYTYFGASLLILLELTAVVISQLIFVKWYPHHFEKQLVIVQTSQGKDNGD</sequence>
<dbReference type="AlphaFoldDB" id="A0A2Z6T675"/>
<keyword evidence="3" id="KW-1185">Reference proteome</keyword>
<keyword evidence="1" id="KW-0472">Membrane</keyword>
<keyword evidence="1" id="KW-1133">Transmembrane helix</keyword>
<dbReference type="EMBL" id="BFBY01000002">
    <property type="protein sequence ID" value="GBG04464.1"/>
    <property type="molecule type" value="Genomic_DNA"/>
</dbReference>
<organism evidence="2 3">
    <name type="scientific">Lactobacillus rodentium</name>
    <dbReference type="NCBI Taxonomy" id="947835"/>
    <lineage>
        <taxon>Bacteria</taxon>
        <taxon>Bacillati</taxon>
        <taxon>Bacillota</taxon>
        <taxon>Bacilli</taxon>
        <taxon>Lactobacillales</taxon>
        <taxon>Lactobacillaceae</taxon>
        <taxon>Lactobacillus</taxon>
    </lineage>
</organism>